<accession>A0A1H6KN96</accession>
<feature type="compositionally biased region" description="Polar residues" evidence="1">
    <location>
        <begin position="150"/>
        <end position="172"/>
    </location>
</feature>
<sequence>MSKRHPCLHQQKTSIANTAGGNKAAVTITTHTRKGTAYPINFTTRTGTTPIAKASRNSPGIFHAKSAPFPSVTTTRLHSSLESKPSPQLNHLNTTTANLQPPHTSNAAGHNLHHEGPDFEQPSLLAARPGSPEANSHPSTTGAAKGHNPKANQNKTLNISPSITSNLSSLPSPHTRHTALWPQREARSTPMEPS</sequence>
<dbReference type="STRING" id="1679444.PYTT_0288"/>
<dbReference type="EMBL" id="LT629973">
    <property type="protein sequence ID" value="SEH72980.1"/>
    <property type="molecule type" value="Genomic_DNA"/>
</dbReference>
<name>A0A1H6KN96_9BACT</name>
<gene>
    <name evidence="2" type="ORF">PYTT_0288</name>
</gene>
<dbReference type="KEGG" id="agl:PYTT_0288"/>
<proteinExistence type="predicted"/>
<feature type="compositionally biased region" description="Polar residues" evidence="1">
    <location>
        <begin position="71"/>
        <end position="108"/>
    </location>
</feature>
<protein>
    <submittedName>
        <fullName evidence="2">Uncharacterized protein</fullName>
    </submittedName>
</protein>
<evidence type="ECO:0000256" key="1">
    <source>
        <dbReference type="SAM" id="MobiDB-lite"/>
    </source>
</evidence>
<feature type="compositionally biased region" description="Polar residues" evidence="1">
    <location>
        <begin position="133"/>
        <end position="142"/>
    </location>
</feature>
<dbReference type="AlphaFoldDB" id="A0A1H6KN96"/>
<keyword evidence="3" id="KW-1185">Reference proteome</keyword>
<reference evidence="3" key="1">
    <citation type="submission" date="2016-09" db="EMBL/GenBank/DDBJ databases">
        <authorList>
            <person name="Koehorst J."/>
        </authorList>
    </citation>
    <scope>NUCLEOTIDE SEQUENCE [LARGE SCALE GENOMIC DNA]</scope>
</reference>
<evidence type="ECO:0000313" key="3">
    <source>
        <dbReference type="Proteomes" id="UP000176204"/>
    </source>
</evidence>
<organism evidence="2 3">
    <name type="scientific">Akkermansia glycaniphila</name>
    <dbReference type="NCBI Taxonomy" id="1679444"/>
    <lineage>
        <taxon>Bacteria</taxon>
        <taxon>Pseudomonadati</taxon>
        <taxon>Verrucomicrobiota</taxon>
        <taxon>Verrucomicrobiia</taxon>
        <taxon>Verrucomicrobiales</taxon>
        <taxon>Akkermansiaceae</taxon>
        <taxon>Akkermansia</taxon>
    </lineage>
</organism>
<dbReference type="Proteomes" id="UP000176204">
    <property type="component" value="Chromosome I"/>
</dbReference>
<evidence type="ECO:0000313" key="2">
    <source>
        <dbReference type="EMBL" id="SEH72980.1"/>
    </source>
</evidence>
<feature type="region of interest" description="Disordered" evidence="1">
    <location>
        <begin position="56"/>
        <end position="194"/>
    </location>
</feature>